<evidence type="ECO:0000256" key="5">
    <source>
        <dbReference type="PIRSR" id="PIRSR000941-50"/>
    </source>
</evidence>
<organism evidence="8 9">
    <name type="scientific">Exidia glandulosa HHB12029</name>
    <dbReference type="NCBI Taxonomy" id="1314781"/>
    <lineage>
        <taxon>Eukaryota</taxon>
        <taxon>Fungi</taxon>
        <taxon>Dikarya</taxon>
        <taxon>Basidiomycota</taxon>
        <taxon>Agaricomycotina</taxon>
        <taxon>Agaricomycetes</taxon>
        <taxon>Auriculariales</taxon>
        <taxon>Exidiaceae</taxon>
        <taxon>Exidia</taxon>
    </lineage>
</organism>
<dbReference type="Gene3D" id="3.90.190.10">
    <property type="entry name" value="Protein tyrosine phosphatase superfamily"/>
    <property type="match status" value="1"/>
</dbReference>
<dbReference type="InterPro" id="IPR000340">
    <property type="entry name" value="Dual-sp_phosphatase_cat-dom"/>
</dbReference>
<dbReference type="STRING" id="1314781.A0A165MSD4"/>
<evidence type="ECO:0000259" key="7">
    <source>
        <dbReference type="PROSITE" id="PS50056"/>
    </source>
</evidence>
<protein>
    <recommendedName>
        <fullName evidence="2">protein-tyrosine-phosphatase</fullName>
        <ecNumber evidence="2">3.1.3.48</ecNumber>
    </recommendedName>
</protein>
<dbReference type="InParanoid" id="A0A165MSD4"/>
<dbReference type="FunCoup" id="A0A165MSD4">
    <property type="interactions" value="646"/>
</dbReference>
<feature type="domain" description="Tyrosine-protein phosphatase" evidence="6">
    <location>
        <begin position="20"/>
        <end position="161"/>
    </location>
</feature>
<dbReference type="CDD" id="cd14498">
    <property type="entry name" value="DSP"/>
    <property type="match status" value="1"/>
</dbReference>
<dbReference type="GO" id="GO:0004725">
    <property type="term" value="F:protein tyrosine phosphatase activity"/>
    <property type="evidence" value="ECO:0007669"/>
    <property type="project" value="UniProtKB-EC"/>
</dbReference>
<dbReference type="PROSITE" id="PS50054">
    <property type="entry name" value="TYR_PHOSPHATASE_DUAL"/>
    <property type="match status" value="1"/>
</dbReference>
<dbReference type="SMART" id="SM00195">
    <property type="entry name" value="DSPc"/>
    <property type="match status" value="1"/>
</dbReference>
<dbReference type="InterPro" id="IPR000387">
    <property type="entry name" value="Tyr_Pase_dom"/>
</dbReference>
<evidence type="ECO:0000256" key="3">
    <source>
        <dbReference type="ARBA" id="ARBA00022801"/>
    </source>
</evidence>
<dbReference type="EMBL" id="KV425907">
    <property type="protein sequence ID" value="KZV99688.1"/>
    <property type="molecule type" value="Genomic_DNA"/>
</dbReference>
<dbReference type="OrthoDB" id="2017893at2759"/>
<dbReference type="Proteomes" id="UP000077266">
    <property type="component" value="Unassembled WGS sequence"/>
</dbReference>
<dbReference type="EC" id="3.1.3.48" evidence="2"/>
<sequence>MDPRIVRLVATGSDLSMGVEMNEIVPGLWQGSWAAAYNTDELKNAGITHILSVINVGAFKLPDGFVTLQLPLDDDPSVDMAAYFPRSNKFIEDALSNGGKILVHCQAGISRSATIVAAFLIYSRGVTPQDALKQIEKSRPGVRPNDGFLRQLDIFYEGLTGKTLESVSLAHETRPQRRIRCKMCRFEIASKEHMLPHAPAATAEDGAQNDPAQIEDEPLISRQCSGYFLQPLNWMKSFTEDGPVEGKIPYPNEKCRAKLGNYAWQGVRCACGAWVTPGFCIHRSRVDELR</sequence>
<reference evidence="8 9" key="1">
    <citation type="journal article" date="2016" name="Mol. Biol. Evol.">
        <title>Comparative Genomics of Early-Diverging Mushroom-Forming Fungi Provides Insights into the Origins of Lignocellulose Decay Capabilities.</title>
        <authorList>
            <person name="Nagy L.G."/>
            <person name="Riley R."/>
            <person name="Tritt A."/>
            <person name="Adam C."/>
            <person name="Daum C."/>
            <person name="Floudas D."/>
            <person name="Sun H."/>
            <person name="Yadav J.S."/>
            <person name="Pangilinan J."/>
            <person name="Larsson K.H."/>
            <person name="Matsuura K."/>
            <person name="Barry K."/>
            <person name="Labutti K."/>
            <person name="Kuo R."/>
            <person name="Ohm R.A."/>
            <person name="Bhattacharya S.S."/>
            <person name="Shirouzu T."/>
            <person name="Yoshinaga Y."/>
            <person name="Martin F.M."/>
            <person name="Grigoriev I.V."/>
            <person name="Hibbett D.S."/>
        </authorList>
    </citation>
    <scope>NUCLEOTIDE SEQUENCE [LARGE SCALE GENOMIC DNA]</scope>
    <source>
        <strain evidence="8 9">HHB12029</strain>
    </source>
</reference>
<dbReference type="SUPFAM" id="SSF52799">
    <property type="entry name" value="(Phosphotyrosine protein) phosphatases II"/>
    <property type="match status" value="1"/>
</dbReference>
<dbReference type="PROSITE" id="PS50056">
    <property type="entry name" value="TYR_PHOSPHATASE_2"/>
    <property type="match status" value="1"/>
</dbReference>
<keyword evidence="9" id="KW-1185">Reference proteome</keyword>
<dbReference type="AlphaFoldDB" id="A0A165MSD4"/>
<feature type="domain" description="Tyrosine specific protein phosphatases" evidence="7">
    <location>
        <begin position="81"/>
        <end position="142"/>
    </location>
</feature>
<dbReference type="GO" id="GO:0005634">
    <property type="term" value="C:nucleus"/>
    <property type="evidence" value="ECO:0007669"/>
    <property type="project" value="TreeGrafter"/>
</dbReference>
<dbReference type="InterPro" id="IPR016130">
    <property type="entry name" value="Tyr_Pase_AS"/>
</dbReference>
<name>A0A165MSD4_EXIGL</name>
<dbReference type="Pfam" id="PF00782">
    <property type="entry name" value="DSPc"/>
    <property type="match status" value="1"/>
</dbReference>
<evidence type="ECO:0000313" key="9">
    <source>
        <dbReference type="Proteomes" id="UP000077266"/>
    </source>
</evidence>
<dbReference type="PANTHER" id="PTHR45848:SF4">
    <property type="entry name" value="DUAL SPECIFICITY PROTEIN PHOSPHATASE 12"/>
    <property type="match status" value="1"/>
</dbReference>
<feature type="non-terminal residue" evidence="8">
    <location>
        <position position="1"/>
    </location>
</feature>
<evidence type="ECO:0000259" key="6">
    <source>
        <dbReference type="PROSITE" id="PS50054"/>
    </source>
</evidence>
<dbReference type="InterPro" id="IPR020422">
    <property type="entry name" value="TYR_PHOSPHATASE_DUAL_dom"/>
</dbReference>
<keyword evidence="3" id="KW-0378">Hydrolase</keyword>
<proteinExistence type="inferred from homology"/>
<dbReference type="PROSITE" id="PS00383">
    <property type="entry name" value="TYR_PHOSPHATASE_1"/>
    <property type="match status" value="1"/>
</dbReference>
<accession>A0A165MSD4</accession>
<dbReference type="InterPro" id="IPR016278">
    <property type="entry name" value="DUSP12"/>
</dbReference>
<dbReference type="PANTHER" id="PTHR45848">
    <property type="entry name" value="DUAL SPECIFICITY PROTEIN PHOSPHATASE 12 FAMILY MEMBER"/>
    <property type="match status" value="1"/>
</dbReference>
<dbReference type="InterPro" id="IPR029021">
    <property type="entry name" value="Prot-tyrosine_phosphatase-like"/>
</dbReference>
<gene>
    <name evidence="8" type="ORF">EXIGLDRAFT_724253</name>
</gene>
<keyword evidence="4" id="KW-0904">Protein phosphatase</keyword>
<dbReference type="GO" id="GO:0008138">
    <property type="term" value="F:protein tyrosine/serine/threonine phosphatase activity"/>
    <property type="evidence" value="ECO:0007669"/>
    <property type="project" value="InterPro"/>
</dbReference>
<feature type="active site" description="Phosphocysteine intermediate" evidence="5">
    <location>
        <position position="105"/>
    </location>
</feature>
<evidence type="ECO:0000256" key="1">
    <source>
        <dbReference type="ARBA" id="ARBA00008601"/>
    </source>
</evidence>
<evidence type="ECO:0000256" key="2">
    <source>
        <dbReference type="ARBA" id="ARBA00013064"/>
    </source>
</evidence>
<dbReference type="PIRSF" id="PIRSF000941">
    <property type="entry name" value="DUSP12"/>
    <property type="match status" value="1"/>
</dbReference>
<evidence type="ECO:0000256" key="4">
    <source>
        <dbReference type="ARBA" id="ARBA00022912"/>
    </source>
</evidence>
<dbReference type="InterPro" id="IPR003595">
    <property type="entry name" value="Tyr_Pase_cat"/>
</dbReference>
<dbReference type="SMART" id="SM00404">
    <property type="entry name" value="PTPc_motif"/>
    <property type="match status" value="1"/>
</dbReference>
<evidence type="ECO:0000313" key="8">
    <source>
        <dbReference type="EMBL" id="KZV99688.1"/>
    </source>
</evidence>
<comment type="similarity">
    <text evidence="1">Belongs to the protein-tyrosine phosphatase family. Non-receptor class dual specificity subfamily.</text>
</comment>